<dbReference type="GO" id="GO:0015031">
    <property type="term" value="P:protein transport"/>
    <property type="evidence" value="ECO:0007669"/>
    <property type="project" value="UniProtKB-KW"/>
</dbReference>
<feature type="compositionally biased region" description="Low complexity" evidence="7">
    <location>
        <begin position="115"/>
        <end position="136"/>
    </location>
</feature>
<dbReference type="Gene3D" id="1.10.10.2570">
    <property type="match status" value="1"/>
</dbReference>
<comment type="subcellular location">
    <subcellularLocation>
        <location evidence="1">Preautophagosomal structure</location>
    </subcellularLocation>
</comment>
<dbReference type="OrthoDB" id="21072at2759"/>
<protein>
    <recommendedName>
        <fullName evidence="3">Autophagy-related protein 29</fullName>
    </recommendedName>
</protein>
<evidence type="ECO:0000256" key="3">
    <source>
        <dbReference type="ARBA" id="ARBA00013784"/>
    </source>
</evidence>
<dbReference type="GO" id="GO:0000045">
    <property type="term" value="P:autophagosome assembly"/>
    <property type="evidence" value="ECO:0007669"/>
    <property type="project" value="InterPro"/>
</dbReference>
<dbReference type="PANTHER" id="PTHR40012">
    <property type="entry name" value="AUTOPHAGY-RELATED PROTEIN 29"/>
    <property type="match status" value="1"/>
</dbReference>
<feature type="compositionally biased region" description="Polar residues" evidence="7">
    <location>
        <begin position="139"/>
        <end position="169"/>
    </location>
</feature>
<reference evidence="9 10" key="1">
    <citation type="journal article" date="2015" name="Environ. Microbiol.">
        <title>Metagenome sequence of Elaphomyces granulatus from sporocarp tissue reveals Ascomycota ectomycorrhizal fingerprints of genome expansion and a Proteobacteria-rich microbiome.</title>
        <authorList>
            <person name="Quandt C.A."/>
            <person name="Kohler A."/>
            <person name="Hesse C.N."/>
            <person name="Sharpton T.J."/>
            <person name="Martin F."/>
            <person name="Spatafora J.W."/>
        </authorList>
    </citation>
    <scope>NUCLEOTIDE SEQUENCE [LARGE SCALE GENOMIC DNA]</scope>
    <source>
        <strain evidence="9 10">OSC145934</strain>
    </source>
</reference>
<sequence>MARQSQESDAHFTVFIRLPFPRGDFVDPPPVNWSATKDSALWEILSRPSKGDDIDCIPPPLVYGSERLLTEVVGKRLAENFEVTLPFLLQQAAWLYDRQLSQVREQMRRVGNSHANSPLPAPGSASGSAAIGGQAAKLVSSNGTRGPSRLQTLQKESFPSRAESSPTTSTRHKATPSVRTNSTATVTQGKARRGSSPRGATTVTIKEREATGRGTPVNMRERPALAILQRSPKFEEESPSLSSSDESDSDSDQGGPNRRVPGFKRFGKFSMHKPGVRDDDQDEDEPPAFLPFPSNTGPPTREVHGNDSNDNLHQAGDHTELQRRRATEYAPTRRLMQSGSLTSSASSGGAVGTPQMEGARRPVRPSAPLSGQRPSGLSRLSPQQLASGKESSEETPSMGSSFSDLDDASVTQSALEEALLSNMQQGGMASRMSTISQALRSRYL</sequence>
<evidence type="ECO:0000313" key="10">
    <source>
        <dbReference type="Proteomes" id="UP000243515"/>
    </source>
</evidence>
<comment type="caution">
    <text evidence="9">The sequence shown here is derived from an EMBL/GenBank/DDBJ whole genome shotgun (WGS) entry which is preliminary data.</text>
</comment>
<evidence type="ECO:0000256" key="4">
    <source>
        <dbReference type="ARBA" id="ARBA00022448"/>
    </source>
</evidence>
<keyword evidence="6" id="KW-0072">Autophagy</keyword>
<evidence type="ECO:0000256" key="1">
    <source>
        <dbReference type="ARBA" id="ARBA00004329"/>
    </source>
</evidence>
<feature type="compositionally biased region" description="Basic residues" evidence="7">
    <location>
        <begin position="261"/>
        <end position="271"/>
    </location>
</feature>
<dbReference type="InterPro" id="IPR039113">
    <property type="entry name" value="ATG29"/>
</dbReference>
<keyword evidence="10" id="KW-1185">Reference proteome</keyword>
<feature type="compositionally biased region" description="Polar residues" evidence="7">
    <location>
        <begin position="372"/>
        <end position="386"/>
    </location>
</feature>
<evidence type="ECO:0000256" key="6">
    <source>
        <dbReference type="ARBA" id="ARBA00023006"/>
    </source>
</evidence>
<dbReference type="Proteomes" id="UP000243515">
    <property type="component" value="Unassembled WGS sequence"/>
</dbReference>
<keyword evidence="5" id="KW-0653">Protein transport</keyword>
<evidence type="ECO:0000256" key="5">
    <source>
        <dbReference type="ARBA" id="ARBA00022927"/>
    </source>
</evidence>
<comment type="similarity">
    <text evidence="2">Belongs to the ATG29 family.</text>
</comment>
<organism evidence="9 10">
    <name type="scientific">Elaphomyces granulatus</name>
    <dbReference type="NCBI Taxonomy" id="519963"/>
    <lineage>
        <taxon>Eukaryota</taxon>
        <taxon>Fungi</taxon>
        <taxon>Dikarya</taxon>
        <taxon>Ascomycota</taxon>
        <taxon>Pezizomycotina</taxon>
        <taxon>Eurotiomycetes</taxon>
        <taxon>Eurotiomycetidae</taxon>
        <taxon>Eurotiales</taxon>
        <taxon>Elaphomycetaceae</taxon>
        <taxon>Elaphomyces</taxon>
    </lineage>
</organism>
<feature type="compositionally biased region" description="Polar residues" evidence="7">
    <location>
        <begin position="394"/>
        <end position="413"/>
    </location>
</feature>
<name>A0A232M1S0_9EURO</name>
<gene>
    <name evidence="9" type="ORF">Egran_01974</name>
</gene>
<proteinExistence type="inferred from homology"/>
<feature type="compositionally biased region" description="Low complexity" evidence="7">
    <location>
        <begin position="338"/>
        <end position="348"/>
    </location>
</feature>
<dbReference type="EMBL" id="NPHW01003028">
    <property type="protein sequence ID" value="OXV10264.1"/>
    <property type="molecule type" value="Genomic_DNA"/>
</dbReference>
<dbReference type="InterPro" id="IPR039362">
    <property type="entry name" value="ATG29_sf"/>
</dbReference>
<dbReference type="AlphaFoldDB" id="A0A232M1S0"/>
<evidence type="ECO:0000259" key="8">
    <source>
        <dbReference type="Pfam" id="PF18388"/>
    </source>
</evidence>
<evidence type="ECO:0000256" key="7">
    <source>
        <dbReference type="SAM" id="MobiDB-lite"/>
    </source>
</evidence>
<evidence type="ECO:0000313" key="9">
    <source>
        <dbReference type="EMBL" id="OXV10264.1"/>
    </source>
</evidence>
<feature type="compositionally biased region" description="Polar residues" evidence="7">
    <location>
        <begin position="177"/>
        <end position="188"/>
    </location>
</feature>
<dbReference type="InterPro" id="IPR040666">
    <property type="entry name" value="Atg29_N"/>
</dbReference>
<feature type="region of interest" description="Disordered" evidence="7">
    <location>
        <begin position="107"/>
        <end position="413"/>
    </location>
</feature>
<accession>A0A232M1S0</accession>
<feature type="compositionally biased region" description="Basic and acidic residues" evidence="7">
    <location>
        <begin position="315"/>
        <end position="327"/>
    </location>
</feature>
<dbReference type="PANTHER" id="PTHR40012:SF1">
    <property type="entry name" value="AUTOPHAGY-RELATED PROTEIN 29"/>
    <property type="match status" value="1"/>
</dbReference>
<feature type="domain" description="Atg29 N-terminal" evidence="8">
    <location>
        <begin position="12"/>
        <end position="56"/>
    </location>
</feature>
<dbReference type="GO" id="GO:0000407">
    <property type="term" value="C:phagophore assembly site"/>
    <property type="evidence" value="ECO:0007669"/>
    <property type="project" value="UniProtKB-SubCell"/>
</dbReference>
<keyword evidence="4" id="KW-0813">Transport</keyword>
<evidence type="ECO:0000256" key="2">
    <source>
        <dbReference type="ARBA" id="ARBA00010082"/>
    </source>
</evidence>
<dbReference type="Pfam" id="PF18388">
    <property type="entry name" value="ATG29_N"/>
    <property type="match status" value="1"/>
</dbReference>